<dbReference type="KEGG" id="naz:Aazo_0882"/>
<dbReference type="Proteomes" id="UP000001511">
    <property type="component" value="Chromosome"/>
</dbReference>
<name>D7E211_NOSA0</name>
<protein>
    <submittedName>
        <fullName evidence="1">Uncharacterized protein</fullName>
    </submittedName>
</protein>
<gene>
    <name evidence="1" type="ordered locus">Aazo_0882</name>
</gene>
<dbReference type="STRING" id="551115.Aazo_0882"/>
<accession>D7E211</accession>
<dbReference type="EMBL" id="CP002059">
    <property type="protein sequence ID" value="ADI63289.1"/>
    <property type="molecule type" value="Genomic_DNA"/>
</dbReference>
<reference evidence="1 2" key="1">
    <citation type="journal article" date="2010" name="PLoS ONE">
        <title>Genome erosion in a nitrogen-fixing vertically transmitted endosymbiotic multicellular cyanobacterium.</title>
        <authorList>
            <person name="Ran L."/>
            <person name="Larsson J."/>
            <person name="Vigil-Stenman T."/>
            <person name="Nylander J.A."/>
            <person name="Ininbergs K."/>
            <person name="Zheng W.W."/>
            <person name="Lapidus A."/>
            <person name="Lowry S."/>
            <person name="Haselkorn R."/>
            <person name="Bergman B."/>
        </authorList>
    </citation>
    <scope>NUCLEOTIDE SEQUENCE [LARGE SCALE GENOMIC DNA]</scope>
    <source>
        <strain evidence="1 2">0708</strain>
    </source>
</reference>
<dbReference type="HOGENOM" id="CLU_2771761_0_0_3"/>
<proteinExistence type="predicted"/>
<dbReference type="AlphaFoldDB" id="D7E211"/>
<evidence type="ECO:0000313" key="1">
    <source>
        <dbReference type="EMBL" id="ADI63289.1"/>
    </source>
</evidence>
<organism evidence="1 2">
    <name type="scientific">Nostoc azollae (strain 0708)</name>
    <name type="common">Anabaena azollae (strain 0708)</name>
    <dbReference type="NCBI Taxonomy" id="551115"/>
    <lineage>
        <taxon>Bacteria</taxon>
        <taxon>Bacillati</taxon>
        <taxon>Cyanobacteriota</taxon>
        <taxon>Cyanophyceae</taxon>
        <taxon>Nostocales</taxon>
        <taxon>Nostocaceae</taxon>
        <taxon>Trichormus</taxon>
    </lineage>
</organism>
<sequence>MEIEHWQPGSKYPELQINYKNLLASCSGNRGSKKDNQHCNPRKGDTEITYTLNTSGEQVIQASMSNQKD</sequence>
<keyword evidence="2" id="KW-1185">Reference proteome</keyword>
<evidence type="ECO:0000313" key="2">
    <source>
        <dbReference type="Proteomes" id="UP000001511"/>
    </source>
</evidence>